<sequence>MPLSKDKIDSGSNTYCSNCFQNNQLLAENMSLKEFQKYAYIQMQKDGKNKIISSVFSWMIKFSPYWKTQK</sequence>
<dbReference type="Proteomes" id="UP000184222">
    <property type="component" value="Chromosome"/>
</dbReference>
<dbReference type="STRING" id="573570.F7310_03970"/>
<proteinExistence type="predicted"/>
<evidence type="ECO:0000313" key="3">
    <source>
        <dbReference type="Proteomes" id="UP000184222"/>
    </source>
</evidence>
<feature type="domain" description="Putative zinc ribbon" evidence="1">
    <location>
        <begin position="5"/>
        <end position="60"/>
    </location>
</feature>
<evidence type="ECO:0000313" key="2">
    <source>
        <dbReference type="EMBL" id="API86562.1"/>
    </source>
</evidence>
<name>A0A1L4BRU2_9GAMM</name>
<reference evidence="2 3" key="1">
    <citation type="journal article" date="2016" name="Appl. Environ. Microbiol.">
        <title>Whole genome relationships among Francisella bacteria of diverse origin define new species and provide specific regions for detection.</title>
        <authorList>
            <person name="Challacombe J.F."/>
            <person name="Petersen J.M."/>
            <person name="Gallegos-Graves V."/>
            <person name="Hodge D."/>
            <person name="Pillai S."/>
            <person name="Kuske C.R."/>
        </authorList>
    </citation>
    <scope>NUCLEOTIDE SEQUENCE [LARGE SCALE GENOMIC DNA]</scope>
    <source>
        <strain evidence="3">TX07-7310</strain>
    </source>
</reference>
<evidence type="ECO:0000259" key="1">
    <source>
        <dbReference type="Pfam" id="PF12674"/>
    </source>
</evidence>
<dbReference type="KEGG" id="frx:F7310_03970"/>
<gene>
    <name evidence="2" type="ORF">F7310_03970</name>
</gene>
<keyword evidence="3" id="KW-1185">Reference proteome</keyword>
<dbReference type="InterPro" id="IPR025868">
    <property type="entry name" value="Zn_ribbon_dom_put"/>
</dbReference>
<dbReference type="AlphaFoldDB" id="A0A1L4BRU2"/>
<protein>
    <recommendedName>
        <fullName evidence="1">Putative zinc ribbon domain-containing protein</fullName>
    </recommendedName>
</protein>
<accession>A0A1L4BRU2</accession>
<organism evidence="2 3">
    <name type="scientific">Francisella uliginis</name>
    <dbReference type="NCBI Taxonomy" id="573570"/>
    <lineage>
        <taxon>Bacteria</taxon>
        <taxon>Pseudomonadati</taxon>
        <taxon>Pseudomonadota</taxon>
        <taxon>Gammaproteobacteria</taxon>
        <taxon>Thiotrichales</taxon>
        <taxon>Francisellaceae</taxon>
        <taxon>Francisella</taxon>
    </lineage>
</organism>
<dbReference type="EMBL" id="CP016796">
    <property type="protein sequence ID" value="API86562.1"/>
    <property type="molecule type" value="Genomic_DNA"/>
</dbReference>
<dbReference type="Pfam" id="PF12674">
    <property type="entry name" value="Zn_ribbon_2"/>
    <property type="match status" value="1"/>
</dbReference>